<keyword evidence="6" id="KW-0804">Transcription</keyword>
<dbReference type="Gene3D" id="3.40.50.2300">
    <property type="match status" value="1"/>
</dbReference>
<dbReference type="InterPro" id="IPR005467">
    <property type="entry name" value="His_kinase_dom"/>
</dbReference>
<dbReference type="EMBL" id="JADFFM010000001">
    <property type="protein sequence ID" value="MBE9665516.1"/>
    <property type="molecule type" value="Genomic_DNA"/>
</dbReference>
<dbReference type="PANTHER" id="PTHR43547">
    <property type="entry name" value="TWO-COMPONENT HISTIDINE KINASE"/>
    <property type="match status" value="1"/>
</dbReference>
<dbReference type="PROSITE" id="PS50110">
    <property type="entry name" value="RESPONSE_REGULATORY"/>
    <property type="match status" value="1"/>
</dbReference>
<dbReference type="InterPro" id="IPR036097">
    <property type="entry name" value="HisK_dim/P_sf"/>
</dbReference>
<accession>A0ABR9XE60</accession>
<organism evidence="12 13">
    <name type="scientific">Mucilaginibacter boryungensis</name>
    <dbReference type="NCBI Taxonomy" id="768480"/>
    <lineage>
        <taxon>Bacteria</taxon>
        <taxon>Pseudomonadati</taxon>
        <taxon>Bacteroidota</taxon>
        <taxon>Sphingobacteriia</taxon>
        <taxon>Sphingobacteriales</taxon>
        <taxon>Sphingobacteriaceae</taxon>
        <taxon>Mucilaginibacter</taxon>
    </lineage>
</organism>
<dbReference type="Pfam" id="PF07495">
    <property type="entry name" value="Y_Y_Y"/>
    <property type="match status" value="1"/>
</dbReference>
<gene>
    <name evidence="12" type="ORF">IRJ18_04025</name>
</gene>
<feature type="coiled-coil region" evidence="8">
    <location>
        <begin position="835"/>
        <end position="862"/>
    </location>
</feature>
<dbReference type="PROSITE" id="PS01124">
    <property type="entry name" value="HTH_ARAC_FAMILY_2"/>
    <property type="match status" value="1"/>
</dbReference>
<dbReference type="SMART" id="SM00448">
    <property type="entry name" value="REC"/>
    <property type="match status" value="1"/>
</dbReference>
<evidence type="ECO:0000259" key="11">
    <source>
        <dbReference type="PROSITE" id="PS50110"/>
    </source>
</evidence>
<dbReference type="InterPro" id="IPR015943">
    <property type="entry name" value="WD40/YVTN_repeat-like_dom_sf"/>
</dbReference>
<dbReference type="InterPro" id="IPR011110">
    <property type="entry name" value="Reg_prop"/>
</dbReference>
<dbReference type="Gene3D" id="3.30.565.10">
    <property type="entry name" value="Histidine kinase-like ATPase, C-terminal domain"/>
    <property type="match status" value="1"/>
</dbReference>
<dbReference type="EC" id="2.7.13.3" evidence="2"/>
<dbReference type="SMART" id="SM00388">
    <property type="entry name" value="HisKA"/>
    <property type="match status" value="1"/>
</dbReference>
<dbReference type="SMART" id="SM00342">
    <property type="entry name" value="HTH_ARAC"/>
    <property type="match status" value="1"/>
</dbReference>
<evidence type="ECO:0000256" key="2">
    <source>
        <dbReference type="ARBA" id="ARBA00012438"/>
    </source>
</evidence>
<evidence type="ECO:0000256" key="1">
    <source>
        <dbReference type="ARBA" id="ARBA00000085"/>
    </source>
</evidence>
<evidence type="ECO:0000313" key="12">
    <source>
        <dbReference type="EMBL" id="MBE9665516.1"/>
    </source>
</evidence>
<dbReference type="Pfam" id="PF02518">
    <property type="entry name" value="HATPase_c"/>
    <property type="match status" value="1"/>
</dbReference>
<dbReference type="Proteomes" id="UP000632774">
    <property type="component" value="Unassembled WGS sequence"/>
</dbReference>
<dbReference type="InterPro" id="IPR003661">
    <property type="entry name" value="HisK_dim/P_dom"/>
</dbReference>
<feature type="domain" description="HTH araC/xylS-type" evidence="9">
    <location>
        <begin position="1280"/>
        <end position="1379"/>
    </location>
</feature>
<evidence type="ECO:0000256" key="6">
    <source>
        <dbReference type="ARBA" id="ARBA00023163"/>
    </source>
</evidence>
<evidence type="ECO:0000256" key="5">
    <source>
        <dbReference type="ARBA" id="ARBA00023125"/>
    </source>
</evidence>
<dbReference type="SUPFAM" id="SSF46689">
    <property type="entry name" value="Homeodomain-like"/>
    <property type="match status" value="1"/>
</dbReference>
<feature type="modified residue" description="4-aspartylphosphate" evidence="7">
    <location>
        <position position="1181"/>
    </location>
</feature>
<dbReference type="InterPro" id="IPR003594">
    <property type="entry name" value="HATPase_dom"/>
</dbReference>
<dbReference type="InterPro" id="IPR001789">
    <property type="entry name" value="Sig_transdc_resp-reg_receiver"/>
</dbReference>
<keyword evidence="13" id="KW-1185">Reference proteome</keyword>
<dbReference type="Gene3D" id="1.10.10.60">
    <property type="entry name" value="Homeodomain-like"/>
    <property type="match status" value="2"/>
</dbReference>
<comment type="caution">
    <text evidence="12">The sequence shown here is derived from an EMBL/GenBank/DDBJ whole genome shotgun (WGS) entry which is preliminary data.</text>
</comment>
<dbReference type="CDD" id="cd00082">
    <property type="entry name" value="HisKA"/>
    <property type="match status" value="1"/>
</dbReference>
<dbReference type="CDD" id="cd00146">
    <property type="entry name" value="PKD"/>
    <property type="match status" value="1"/>
</dbReference>
<dbReference type="SMART" id="SM00387">
    <property type="entry name" value="HATPase_c"/>
    <property type="match status" value="1"/>
</dbReference>
<keyword evidence="4" id="KW-0805">Transcription regulation</keyword>
<evidence type="ECO:0000256" key="8">
    <source>
        <dbReference type="SAM" id="Coils"/>
    </source>
</evidence>
<evidence type="ECO:0000256" key="4">
    <source>
        <dbReference type="ARBA" id="ARBA00023015"/>
    </source>
</evidence>
<proteinExistence type="predicted"/>
<dbReference type="PROSITE" id="PS50109">
    <property type="entry name" value="HIS_KIN"/>
    <property type="match status" value="1"/>
</dbReference>
<dbReference type="Pfam" id="PF12833">
    <property type="entry name" value="HTH_18"/>
    <property type="match status" value="1"/>
</dbReference>
<dbReference type="Gene3D" id="2.130.10.10">
    <property type="entry name" value="YVTN repeat-like/Quinoprotein amine dehydrogenase"/>
    <property type="match status" value="4"/>
</dbReference>
<dbReference type="InterPro" id="IPR018060">
    <property type="entry name" value="HTH_AraC"/>
</dbReference>
<evidence type="ECO:0000256" key="7">
    <source>
        <dbReference type="PROSITE-ProRule" id="PRU00169"/>
    </source>
</evidence>
<dbReference type="InterPro" id="IPR013783">
    <property type="entry name" value="Ig-like_fold"/>
</dbReference>
<dbReference type="Gene3D" id="1.10.287.130">
    <property type="match status" value="1"/>
</dbReference>
<dbReference type="Pfam" id="PF07494">
    <property type="entry name" value="Reg_prop"/>
    <property type="match status" value="9"/>
</dbReference>
<dbReference type="PANTHER" id="PTHR43547:SF2">
    <property type="entry name" value="HYBRID SIGNAL TRANSDUCTION HISTIDINE KINASE C"/>
    <property type="match status" value="1"/>
</dbReference>
<dbReference type="SUPFAM" id="SSF52172">
    <property type="entry name" value="CheY-like"/>
    <property type="match status" value="1"/>
</dbReference>
<dbReference type="InterPro" id="IPR011006">
    <property type="entry name" value="CheY-like_superfamily"/>
</dbReference>
<keyword evidence="8" id="KW-0175">Coiled coil</keyword>
<dbReference type="Pfam" id="PF00072">
    <property type="entry name" value="Response_reg"/>
    <property type="match status" value="1"/>
</dbReference>
<comment type="catalytic activity">
    <reaction evidence="1">
        <text>ATP + protein L-histidine = ADP + protein N-phospho-L-histidine.</text>
        <dbReference type="EC" id="2.7.13.3"/>
    </reaction>
</comment>
<evidence type="ECO:0000313" key="13">
    <source>
        <dbReference type="Proteomes" id="UP000632774"/>
    </source>
</evidence>
<keyword evidence="5" id="KW-0238">DNA-binding</keyword>
<protein>
    <recommendedName>
        <fullName evidence="2">histidine kinase</fullName>
        <ecNumber evidence="2">2.7.13.3</ecNumber>
    </recommendedName>
</protein>
<keyword evidence="3 7" id="KW-0597">Phosphoprotein</keyword>
<dbReference type="InterPro" id="IPR036890">
    <property type="entry name" value="HATPase_C_sf"/>
</dbReference>
<dbReference type="InterPro" id="IPR004358">
    <property type="entry name" value="Sig_transdc_His_kin-like_C"/>
</dbReference>
<dbReference type="InterPro" id="IPR011123">
    <property type="entry name" value="Y_Y_Y"/>
</dbReference>
<evidence type="ECO:0000259" key="10">
    <source>
        <dbReference type="PROSITE" id="PS50109"/>
    </source>
</evidence>
<dbReference type="InterPro" id="IPR009057">
    <property type="entry name" value="Homeodomain-like_sf"/>
</dbReference>
<dbReference type="SUPFAM" id="SSF63829">
    <property type="entry name" value="Calcium-dependent phosphotriesterase"/>
    <property type="match status" value="3"/>
</dbReference>
<dbReference type="SUPFAM" id="SSF47384">
    <property type="entry name" value="Homodimeric domain of signal transducing histidine kinase"/>
    <property type="match status" value="1"/>
</dbReference>
<dbReference type="PRINTS" id="PR00344">
    <property type="entry name" value="BCTRLSENSOR"/>
</dbReference>
<sequence>MLKRFVCGRHWSVVTLLLLVLQQSFGQKSLNFTKLTTKNGLSSNTVNVILQDSNGLMWFGTGDGLNKFDGTNFTVYNHDIRDSASIPGNEVNALLEDRSGKIWIGTNAGGVVYYDPKQDSFVAFKAGGTWPDYKTTPVTSLYEDHLGNIWMGSYSNLKILNPHTGKLTQVDMQQLNPRRLNLFLVLSLFEDKQHRMWIGTNDGLVLYNAERTTFKRFIHQDTDPNSISSNSIKSIAQDNEGRLFFGTTNGLNMLQPDGKSFRVFHHSDKEVTSITSDLIYSVVPVPGGKIWVGTEEGLNILDCKTFTFNSIQPNRRNVFGLSNKSVRSICIARKGITWIGTYQGGVNKYDPNLALFNLKHGAPFDPLGLSSPIVTSFADYKGQGAFVGTDGGGLHFFNRSTGLFKHFDINSRIHRAGTPLSILALELGLDNKLWIGTFQNGLFLYDPQTNHYKQYLSGPAPYNINMNDIFCVKQDSKGLVWIGTNGEGVDIFNPKDQTFTRYNNHPRNKGEFAMPINGYLRAIAEDKNGDMWLGSYGTGLAVFHRADRSFTHYDKANSKLSDNVILSILHDRAGNTWVGTNGGGLNFFDKNTRQFTQIDETNGLLNDIVYKILEDNDGLIWVSTDRGISSIDPKTRKVRSFTKHNGVQDSPFIVGSGMKASTGELYFGGQDGFNYFLPAILPVNNDMPSVLLTDLKIANRTVLPGETSPIHEQIGFAKDVRLAYGQNFSISYVALNYTAPQQNRYSYKLSGFDPDWNFVGTVKTAYYTNLDPGDYTFQVRTNNAEGKWSAQPTTIHIHVLPPIWRTKFAYFLYLVSFLGLLWYIRHRGIRKIKLRLALEQEKINARRQVEQERREAERIHELDGLKIKFLTNLSHEFRTPISLLLAPADKLLSLQNDPAIANQVKMIRRNARRLLNLVNQLLDFRKMEEQELKLNLSEGDIISFVQEAAESFQDLSERKKIALIVESDVPCLASVFDHDKIERIIFNLLSNAFKFTSEGGAIRLKMSVEQNEVPDMVTFCLAISDTGIGIEPELKDQIFERFFQDSSTALVLNQGSGIGLSITKEFVQLHGGEIKVESERGTGSTFYLKLPLVVNQADFTGSSQEFEQTHQNPLAKAIPNGQEQTMLKNQMATVLLVEDNEEFRFYLKDSLQAYYHIVEAANGKEGWQKALAIHPHLVVSDVSMPYMNGIELSHKIKSDKRTSYIPVILLTAINGEENQIMGLEAGANDYLTKPFNFEILNTKIKNLLLYNRSLKDTYSRQINVVGKEIEIESTDAKLLNNIVKYIDEKLNNPELSVEDLSRHVGMSRGSLYHKLLEMTGLTPIEYIRSVKLDRAAEFLEKSDYNVAQIAYMTGFGTPSYFSRLFKAKYNVLPSEYIHAKRKDTKIKPETTTV</sequence>
<dbReference type="PROSITE" id="PS00041">
    <property type="entry name" value="HTH_ARAC_FAMILY_1"/>
    <property type="match status" value="1"/>
</dbReference>
<dbReference type="SUPFAM" id="SSF55874">
    <property type="entry name" value="ATPase domain of HSP90 chaperone/DNA topoisomerase II/histidine kinase"/>
    <property type="match status" value="1"/>
</dbReference>
<feature type="domain" description="Response regulatory" evidence="11">
    <location>
        <begin position="1133"/>
        <end position="1248"/>
    </location>
</feature>
<dbReference type="CDD" id="cd17574">
    <property type="entry name" value="REC_OmpR"/>
    <property type="match status" value="1"/>
</dbReference>
<evidence type="ECO:0000259" key="9">
    <source>
        <dbReference type="PROSITE" id="PS01124"/>
    </source>
</evidence>
<dbReference type="RefSeq" id="WP_194104920.1">
    <property type="nucleotide sequence ID" value="NZ_JADFFM010000001.1"/>
</dbReference>
<reference evidence="12 13" key="1">
    <citation type="submission" date="2020-10" db="EMBL/GenBank/DDBJ databases">
        <title>Mucilaginibacter mali sp. nov., isolated from rhizosphere soil of apple orchard.</title>
        <authorList>
            <person name="Lee J.-S."/>
            <person name="Kim H.S."/>
            <person name="Kim J.-S."/>
        </authorList>
    </citation>
    <scope>NUCLEOTIDE SEQUENCE [LARGE SCALE GENOMIC DNA]</scope>
    <source>
        <strain evidence="12 13">KCTC 23157</strain>
    </source>
</reference>
<dbReference type="Gene3D" id="2.60.40.10">
    <property type="entry name" value="Immunoglobulins"/>
    <property type="match status" value="1"/>
</dbReference>
<evidence type="ECO:0000256" key="3">
    <source>
        <dbReference type="ARBA" id="ARBA00022553"/>
    </source>
</evidence>
<dbReference type="Pfam" id="PF00512">
    <property type="entry name" value="HisKA"/>
    <property type="match status" value="1"/>
</dbReference>
<feature type="domain" description="Histidine kinase" evidence="10">
    <location>
        <begin position="872"/>
        <end position="1094"/>
    </location>
</feature>
<dbReference type="InterPro" id="IPR018062">
    <property type="entry name" value="HTH_AraC-typ_CS"/>
</dbReference>
<name>A0ABR9XE60_9SPHI</name>